<sequence length="114" mass="13442">MKQAQSVVLKYTEIGFSWEEFASFLDNINTPLKATDKLDLTWKVDDKGNREVVFYVEREKVTVAVIPHRSEDINQFWQELQDAPIVRAIRDTKRVLALGLTEVYKRQITDLWER</sequence>
<proteinExistence type="predicted"/>
<dbReference type="Proteomes" id="UP000294134">
    <property type="component" value="Segment"/>
</dbReference>
<keyword evidence="2" id="KW-1185">Reference proteome</keyword>
<organism evidence="1 2">
    <name type="scientific">Pseudomonas phage Psa21</name>
    <dbReference type="NCBI Taxonomy" id="2530023"/>
    <lineage>
        <taxon>Viruses</taxon>
        <taxon>Duplodnaviria</taxon>
        <taxon>Heunggongvirae</taxon>
        <taxon>Uroviricota</taxon>
        <taxon>Caudoviricetes</taxon>
        <taxon>Chimalliviridae</taxon>
        <taxon>Tepukevirus</taxon>
        <taxon>Tepukevirus Psa21</taxon>
    </lineage>
</organism>
<reference evidence="1 2" key="1">
    <citation type="submission" date="2019-02" db="EMBL/GenBank/DDBJ databases">
        <authorList>
            <person name="Frampton R.A."/>
            <person name="Wojtus J.K."/>
            <person name="Fineran P.C."/>
            <person name="Hendrickson H.L."/>
        </authorList>
    </citation>
    <scope>NUCLEOTIDE SEQUENCE [LARGE SCALE GENOMIC DNA]</scope>
</reference>
<evidence type="ECO:0000313" key="2">
    <source>
        <dbReference type="Proteomes" id="UP000294134"/>
    </source>
</evidence>
<evidence type="ECO:0000313" key="1">
    <source>
        <dbReference type="EMBL" id="QBJ02577.1"/>
    </source>
</evidence>
<accession>A0A481W5N1</accession>
<dbReference type="EMBL" id="MK552327">
    <property type="protein sequence ID" value="QBJ02577.1"/>
    <property type="molecule type" value="Genomic_DNA"/>
</dbReference>
<gene>
    <name evidence="1" type="ORF">PSA21_47</name>
</gene>
<protein>
    <submittedName>
        <fullName evidence="1">Uncharacterized protein</fullName>
    </submittedName>
</protein>
<name>A0A481W5N1_9CAUD</name>